<gene>
    <name evidence="3" type="ORF">OLC1_LOCUS12007</name>
</gene>
<evidence type="ECO:0000313" key="3">
    <source>
        <dbReference type="EMBL" id="CAI9102697.1"/>
    </source>
</evidence>
<dbReference type="PANTHER" id="PTHR37610:SF40">
    <property type="entry name" value="OS01G0909600 PROTEIN"/>
    <property type="match status" value="1"/>
</dbReference>
<protein>
    <submittedName>
        <fullName evidence="3">OLC1v1001004C1</fullName>
    </submittedName>
</protein>
<dbReference type="Proteomes" id="UP001161247">
    <property type="component" value="Chromosome 4"/>
</dbReference>
<dbReference type="PANTHER" id="PTHR37610">
    <property type="entry name" value="CCHC-TYPE DOMAIN-CONTAINING PROTEIN"/>
    <property type="match status" value="1"/>
</dbReference>
<evidence type="ECO:0000313" key="4">
    <source>
        <dbReference type="Proteomes" id="UP001161247"/>
    </source>
</evidence>
<reference evidence="3" key="1">
    <citation type="submission" date="2023-03" db="EMBL/GenBank/DDBJ databases">
        <authorList>
            <person name="Julca I."/>
        </authorList>
    </citation>
    <scope>NUCLEOTIDE SEQUENCE</scope>
</reference>
<dbReference type="InterPro" id="IPR029472">
    <property type="entry name" value="Copia-like_N"/>
</dbReference>
<organism evidence="3 4">
    <name type="scientific">Oldenlandia corymbosa var. corymbosa</name>
    <dbReference type="NCBI Taxonomy" id="529605"/>
    <lineage>
        <taxon>Eukaryota</taxon>
        <taxon>Viridiplantae</taxon>
        <taxon>Streptophyta</taxon>
        <taxon>Embryophyta</taxon>
        <taxon>Tracheophyta</taxon>
        <taxon>Spermatophyta</taxon>
        <taxon>Magnoliopsida</taxon>
        <taxon>eudicotyledons</taxon>
        <taxon>Gunneridae</taxon>
        <taxon>Pentapetalae</taxon>
        <taxon>asterids</taxon>
        <taxon>lamiids</taxon>
        <taxon>Gentianales</taxon>
        <taxon>Rubiaceae</taxon>
        <taxon>Rubioideae</taxon>
        <taxon>Spermacoceae</taxon>
        <taxon>Hedyotis-Oldenlandia complex</taxon>
        <taxon>Oldenlandia</taxon>
    </lineage>
</organism>
<dbReference type="AlphaFoldDB" id="A0AAV1D4M5"/>
<feature type="region of interest" description="Disordered" evidence="1">
    <location>
        <begin position="1"/>
        <end position="28"/>
    </location>
</feature>
<proteinExistence type="predicted"/>
<name>A0AAV1D4M5_OLDCO</name>
<dbReference type="EMBL" id="OX459121">
    <property type="protein sequence ID" value="CAI9102697.1"/>
    <property type="molecule type" value="Genomic_DNA"/>
</dbReference>
<dbReference type="Pfam" id="PF14244">
    <property type="entry name" value="Retrotran_gag_3"/>
    <property type="match status" value="1"/>
</dbReference>
<sequence length="133" mass="14610">MATNSSTDPLISVPAGAAARRTDDSTSSGNISLNPAKVYNLNDGINPSLMLVYVQLNDYNYLNWSRSVRTALESKLKYGFVDGTFAMPPVGTIEYMKWKQVNSTVKSWLSVAVSPDIMEGFSYASTAKQLWTI</sequence>
<evidence type="ECO:0000259" key="2">
    <source>
        <dbReference type="Pfam" id="PF14244"/>
    </source>
</evidence>
<keyword evidence="4" id="KW-1185">Reference proteome</keyword>
<evidence type="ECO:0000256" key="1">
    <source>
        <dbReference type="SAM" id="MobiDB-lite"/>
    </source>
</evidence>
<accession>A0AAV1D4M5</accession>
<feature type="domain" description="Retrotransposon Copia-like N-terminal" evidence="2">
    <location>
        <begin position="46"/>
        <end position="89"/>
    </location>
</feature>